<feature type="compositionally biased region" description="Polar residues" evidence="7">
    <location>
        <begin position="45"/>
        <end position="66"/>
    </location>
</feature>
<accession>A0A4S8SGM7</accession>
<dbReference type="AlphaFoldDB" id="A0A4S8SGM7"/>
<dbReference type="EMBL" id="QZBZ01000613">
    <property type="protein sequence ID" value="TIA28289.1"/>
    <property type="molecule type" value="Genomic_DNA"/>
</dbReference>
<feature type="domain" description="Aminoglycoside phosphotransferase" evidence="8">
    <location>
        <begin position="227"/>
        <end position="268"/>
    </location>
</feature>
<evidence type="ECO:0000256" key="5">
    <source>
        <dbReference type="ARBA" id="ARBA00023128"/>
    </source>
</evidence>
<evidence type="ECO:0000256" key="4">
    <source>
        <dbReference type="ARBA" id="ARBA00022946"/>
    </source>
</evidence>
<dbReference type="SUPFAM" id="SSF56112">
    <property type="entry name" value="Protein kinase-like (PK-like)"/>
    <property type="match status" value="1"/>
</dbReference>
<feature type="region of interest" description="Disordered" evidence="7">
    <location>
        <begin position="1"/>
        <end position="66"/>
    </location>
</feature>
<dbReference type="Gene3D" id="3.90.1200.10">
    <property type="match status" value="1"/>
</dbReference>
<evidence type="ECO:0000256" key="7">
    <source>
        <dbReference type="SAM" id="MobiDB-lite"/>
    </source>
</evidence>
<sequence length="294" mass="32863">MKFNTSLLRPPKLLPRLSAVRRPFLTTSAKKESGKTSGPRHRADSSSVETPARSSSPYHGVQATSSPNEAIARMNLNPHEYTSGRWLHRNKEQTEARYIQFDYDALCRKAVEQCPGSQSVAECKKIEGGSNRVFLFTMDDEQTLIARLPFSLAGPSRLVIHSEVAAIAYRPDLFSYCKSLVASARSRIPASAPEDQLPYRGSIQEHVKFVTDCEAVLYDLIKEPQVQRVARPTLLHADLHKRNIFVSDSEPSKITGIIDWQSTSIEPAFVYANETPDFATLVDDMPRTARDGQD</sequence>
<evidence type="ECO:0000256" key="2">
    <source>
        <dbReference type="ARBA" id="ARBA00005543"/>
    </source>
</evidence>
<organism evidence="9 10">
    <name type="scientific">Aureobasidium pullulans</name>
    <name type="common">Black yeast</name>
    <name type="synonym">Pullularia pullulans</name>
    <dbReference type="NCBI Taxonomy" id="5580"/>
    <lineage>
        <taxon>Eukaryota</taxon>
        <taxon>Fungi</taxon>
        <taxon>Dikarya</taxon>
        <taxon>Ascomycota</taxon>
        <taxon>Pezizomycotina</taxon>
        <taxon>Dothideomycetes</taxon>
        <taxon>Dothideomycetidae</taxon>
        <taxon>Dothideales</taxon>
        <taxon>Saccotheciaceae</taxon>
        <taxon>Aureobasidium</taxon>
    </lineage>
</organism>
<protein>
    <recommendedName>
        <fullName evidence="3">Altered inheritance of mitochondria protein 9, mitochondrial</fullName>
    </recommendedName>
    <alternativeName>
        <fullName evidence="6">Found in mitochondrial proteome protein 29</fullName>
    </alternativeName>
</protein>
<evidence type="ECO:0000259" key="8">
    <source>
        <dbReference type="Pfam" id="PF01636"/>
    </source>
</evidence>
<dbReference type="InterPro" id="IPR002575">
    <property type="entry name" value="Aminoglycoside_PTrfase"/>
</dbReference>
<evidence type="ECO:0000256" key="1">
    <source>
        <dbReference type="ARBA" id="ARBA00004173"/>
    </source>
</evidence>
<proteinExistence type="inferred from homology"/>
<gene>
    <name evidence="9" type="ORF">D6C78_10813</name>
</gene>
<dbReference type="GO" id="GO:0005739">
    <property type="term" value="C:mitochondrion"/>
    <property type="evidence" value="ECO:0007669"/>
    <property type="project" value="UniProtKB-SubCell"/>
</dbReference>
<comment type="subcellular location">
    <subcellularLocation>
        <location evidence="1">Mitochondrion</location>
    </subcellularLocation>
</comment>
<dbReference type="PANTHER" id="PTHR36091">
    <property type="entry name" value="ALTERED INHERITANCE OF MITOCHONDRIA PROTEIN 9, MITOCHONDRIAL"/>
    <property type="match status" value="1"/>
</dbReference>
<dbReference type="InterPro" id="IPR011009">
    <property type="entry name" value="Kinase-like_dom_sf"/>
</dbReference>
<dbReference type="Proteomes" id="UP000308724">
    <property type="component" value="Unassembled WGS sequence"/>
</dbReference>
<comment type="similarity">
    <text evidence="2">Belongs to the AIM9 family.</text>
</comment>
<keyword evidence="4" id="KW-0809">Transit peptide</keyword>
<comment type="caution">
    <text evidence="9">The sequence shown here is derived from an EMBL/GenBank/DDBJ whole genome shotgun (WGS) entry which is preliminary data.</text>
</comment>
<name>A0A4S8SGM7_AURPU</name>
<dbReference type="PANTHER" id="PTHR36091:SF1">
    <property type="entry name" value="ALTERED INHERITANCE OF MITOCHONDRIA PROTEIN 9, MITOCHONDRIAL"/>
    <property type="match status" value="1"/>
</dbReference>
<dbReference type="InterPro" id="IPR051035">
    <property type="entry name" value="Mito_inheritance_9"/>
</dbReference>
<dbReference type="Pfam" id="PF01636">
    <property type="entry name" value="APH"/>
    <property type="match status" value="1"/>
</dbReference>
<evidence type="ECO:0000313" key="9">
    <source>
        <dbReference type="EMBL" id="TIA28289.1"/>
    </source>
</evidence>
<evidence type="ECO:0000256" key="3">
    <source>
        <dbReference type="ARBA" id="ARBA00016197"/>
    </source>
</evidence>
<evidence type="ECO:0000256" key="6">
    <source>
        <dbReference type="ARBA" id="ARBA00031849"/>
    </source>
</evidence>
<keyword evidence="5" id="KW-0496">Mitochondrion</keyword>
<evidence type="ECO:0000313" key="10">
    <source>
        <dbReference type="Proteomes" id="UP000308724"/>
    </source>
</evidence>
<feature type="compositionally biased region" description="Low complexity" evidence="7">
    <location>
        <begin position="7"/>
        <end position="17"/>
    </location>
</feature>
<reference evidence="9 10" key="1">
    <citation type="submission" date="2018-10" db="EMBL/GenBank/DDBJ databases">
        <title>Fifty Aureobasidium pullulans genomes reveal a recombining polyextremotolerant generalist.</title>
        <authorList>
            <person name="Gostincar C."/>
            <person name="Turk M."/>
            <person name="Zajc J."/>
            <person name="Gunde-Cimerman N."/>
        </authorList>
    </citation>
    <scope>NUCLEOTIDE SEQUENCE [LARGE SCALE GENOMIC DNA]</scope>
    <source>
        <strain evidence="9 10">EXF-1645</strain>
    </source>
</reference>